<comment type="caution">
    <text evidence="2">The sequence shown here is derived from an EMBL/GenBank/DDBJ whole genome shotgun (WGS) entry which is preliminary data.</text>
</comment>
<protein>
    <recommendedName>
        <fullName evidence="4">DUF3742 family protein</fullName>
    </recommendedName>
</protein>
<evidence type="ECO:0000256" key="1">
    <source>
        <dbReference type="SAM" id="Phobius"/>
    </source>
</evidence>
<gene>
    <name evidence="2" type="ORF">HT123_20015</name>
</gene>
<dbReference type="AlphaFoldDB" id="A0A7Y8RQB8"/>
<dbReference type="EMBL" id="JABUHS010000188">
    <property type="protein sequence ID" value="NWN63237.1"/>
    <property type="molecule type" value="Genomic_DNA"/>
</dbReference>
<accession>A0A7Y8RQB8</accession>
<evidence type="ECO:0008006" key="4">
    <source>
        <dbReference type="Google" id="ProtNLM"/>
    </source>
</evidence>
<name>A0A7Y8RQB8_9PSED</name>
<proteinExistence type="predicted"/>
<sequence length="115" mass="12622">MTTHATQGVASRLGYALGVIVRAVWFSQNRTLRWVKRLALIAVAVFFSAGLFHWVASLFMAVLTAGLVLVVLVKGDSSSLKMSQDEISGQDDGFRYGLYGYGQYLNGVRTDAEEE</sequence>
<keyword evidence="1" id="KW-0472">Membrane</keyword>
<evidence type="ECO:0000313" key="2">
    <source>
        <dbReference type="EMBL" id="NWN63237.1"/>
    </source>
</evidence>
<feature type="transmembrane region" description="Helical" evidence="1">
    <location>
        <begin position="40"/>
        <end position="73"/>
    </location>
</feature>
<keyword evidence="1" id="KW-1133">Transmembrane helix</keyword>
<evidence type="ECO:0000313" key="3">
    <source>
        <dbReference type="Proteomes" id="UP000543908"/>
    </source>
</evidence>
<feature type="transmembrane region" description="Helical" evidence="1">
    <location>
        <begin position="12"/>
        <end position="28"/>
    </location>
</feature>
<dbReference type="Proteomes" id="UP000543908">
    <property type="component" value="Unassembled WGS sequence"/>
</dbReference>
<dbReference type="RefSeq" id="WP_179030228.1">
    <property type="nucleotide sequence ID" value="NZ_JABUHS010000188.1"/>
</dbReference>
<reference evidence="2 3" key="1">
    <citation type="submission" date="2020-05" db="EMBL/GenBank/DDBJ databases">
        <title>Onion-isolated Pseudomonas sp.</title>
        <authorList>
            <person name="Fujikawa T."/>
            <person name="Sawada H."/>
        </authorList>
    </citation>
    <scope>NUCLEOTIDE SEQUENCE [LARGE SCALE GENOMIC DNA]</scope>
    <source>
        <strain evidence="2 3">MAFF 301512</strain>
    </source>
</reference>
<keyword evidence="1" id="KW-0812">Transmembrane</keyword>
<organism evidence="2 3">
    <name type="scientific">Pseudomonas allii</name>
    <dbReference type="NCBI Taxonomy" id="2740531"/>
    <lineage>
        <taxon>Bacteria</taxon>
        <taxon>Pseudomonadati</taxon>
        <taxon>Pseudomonadota</taxon>
        <taxon>Gammaproteobacteria</taxon>
        <taxon>Pseudomonadales</taxon>
        <taxon>Pseudomonadaceae</taxon>
        <taxon>Pseudomonas</taxon>
    </lineage>
</organism>